<keyword evidence="1" id="KW-0732">Signal</keyword>
<dbReference type="InterPro" id="IPR016980">
    <property type="entry name" value="S-AdoMet-dep_MeTrfase_Alr7345"/>
</dbReference>
<proteinExistence type="predicted"/>
<organism evidence="2 3">
    <name type="scientific">Kordiimonas lacus</name>
    <dbReference type="NCBI Taxonomy" id="637679"/>
    <lineage>
        <taxon>Bacteria</taxon>
        <taxon>Pseudomonadati</taxon>
        <taxon>Pseudomonadota</taxon>
        <taxon>Alphaproteobacteria</taxon>
        <taxon>Kordiimonadales</taxon>
        <taxon>Kordiimonadaceae</taxon>
        <taxon>Kordiimonas</taxon>
    </lineage>
</organism>
<evidence type="ECO:0000313" key="3">
    <source>
        <dbReference type="Proteomes" id="UP000183685"/>
    </source>
</evidence>
<evidence type="ECO:0000256" key="1">
    <source>
        <dbReference type="SAM" id="SignalP"/>
    </source>
</evidence>
<dbReference type="PIRSF" id="PIRSF031679">
    <property type="entry name" value="Mtase_Alr7345_prd"/>
    <property type="match status" value="1"/>
</dbReference>
<dbReference type="STRING" id="637679.GCA_001550055_03196"/>
<dbReference type="GO" id="GO:0008168">
    <property type="term" value="F:methyltransferase activity"/>
    <property type="evidence" value="ECO:0007669"/>
    <property type="project" value="UniProtKB-KW"/>
</dbReference>
<gene>
    <name evidence="2" type="ORF">SAMN04488071_2725</name>
</gene>
<dbReference type="Proteomes" id="UP000183685">
    <property type="component" value="Unassembled WGS sequence"/>
</dbReference>
<keyword evidence="3" id="KW-1185">Reference proteome</keyword>
<dbReference type="EMBL" id="FNAK01000006">
    <property type="protein sequence ID" value="SDE36385.1"/>
    <property type="molecule type" value="Genomic_DNA"/>
</dbReference>
<dbReference type="RefSeq" id="WP_082714648.1">
    <property type="nucleotide sequence ID" value="NZ_FNAK01000006.1"/>
</dbReference>
<dbReference type="Pfam" id="PF01209">
    <property type="entry name" value="Ubie_methyltran"/>
    <property type="match status" value="1"/>
</dbReference>
<evidence type="ECO:0000313" key="2">
    <source>
        <dbReference type="EMBL" id="SDE36385.1"/>
    </source>
</evidence>
<name>A0A1G7CDA6_9PROT</name>
<dbReference type="InterPro" id="IPR029063">
    <property type="entry name" value="SAM-dependent_MTases_sf"/>
</dbReference>
<dbReference type="AlphaFoldDB" id="A0A1G7CDA6"/>
<protein>
    <submittedName>
        <fullName evidence="2">Predicted methyltransferase</fullName>
    </submittedName>
</protein>
<dbReference type="Gene3D" id="3.40.50.150">
    <property type="entry name" value="Vaccinia Virus protein VP39"/>
    <property type="match status" value="1"/>
</dbReference>
<dbReference type="SUPFAM" id="SSF53335">
    <property type="entry name" value="S-adenosyl-L-methionine-dependent methyltransferases"/>
    <property type="match status" value="1"/>
</dbReference>
<keyword evidence="2" id="KW-0489">Methyltransferase</keyword>
<keyword evidence="2" id="KW-0808">Transferase</keyword>
<reference evidence="2 3" key="1">
    <citation type="submission" date="2016-10" db="EMBL/GenBank/DDBJ databases">
        <authorList>
            <person name="de Groot N.N."/>
        </authorList>
    </citation>
    <scope>NUCLEOTIDE SEQUENCE [LARGE SCALE GENOMIC DNA]</scope>
    <source>
        <strain evidence="2 3">CGMCC 1.9109</strain>
    </source>
</reference>
<accession>A0A1G7CDA6</accession>
<feature type="signal peptide" evidence="1">
    <location>
        <begin position="1"/>
        <end position="28"/>
    </location>
</feature>
<dbReference type="GO" id="GO:0032259">
    <property type="term" value="P:methylation"/>
    <property type="evidence" value="ECO:0007669"/>
    <property type="project" value="UniProtKB-KW"/>
</dbReference>
<sequence length="259" mass="28110">MMIRNSLRAGAAALALGAAFMGPVTVQAEHHADAIQAAVNSPERPAADRARDSQRKPAEILEFAGVKPGTTVLDINSAGGFYTEILSRAVGETGKVYAHNGAVYWAFMKETEPARYAENRLPNVVQLHENKETFGIAANSVDVAFSVLAYHDYYFSHEARPGGGYEDVDAVLQSLYRVMKEGGKVLVIDHVAPAGAGPNDFDRLHRIDPNVVKAQMESVGFQLVAESDILINLGDSLTLSPFNAEIKGKTSRFVYLFEK</sequence>
<feature type="chain" id="PRO_5010353680" evidence="1">
    <location>
        <begin position="29"/>
        <end position="259"/>
    </location>
</feature>